<dbReference type="InterPro" id="IPR050846">
    <property type="entry name" value="TLCD"/>
</dbReference>
<reference evidence="9" key="1">
    <citation type="submission" date="2021-12" db="EMBL/GenBank/DDBJ databases">
        <title>Curvularia clavata genome.</title>
        <authorList>
            <person name="Cao Y."/>
        </authorList>
    </citation>
    <scope>NUCLEOTIDE SEQUENCE</scope>
    <source>
        <strain evidence="9">Yc1106</strain>
    </source>
</reference>
<dbReference type="Proteomes" id="UP001056012">
    <property type="component" value="Chromosome 7"/>
</dbReference>
<feature type="transmembrane region" description="Helical" evidence="7">
    <location>
        <begin position="141"/>
        <end position="159"/>
    </location>
</feature>
<evidence type="ECO:0000256" key="7">
    <source>
        <dbReference type="SAM" id="Phobius"/>
    </source>
</evidence>
<keyword evidence="3 7" id="KW-1133">Transmembrane helix</keyword>
<feature type="domain" description="TLC" evidence="8">
    <location>
        <begin position="69"/>
        <end position="307"/>
    </location>
</feature>
<dbReference type="OrthoDB" id="10266980at2759"/>
<feature type="region of interest" description="Disordered" evidence="6">
    <location>
        <begin position="371"/>
        <end position="391"/>
    </location>
</feature>
<dbReference type="GO" id="GO:0005783">
    <property type="term" value="C:endoplasmic reticulum"/>
    <property type="evidence" value="ECO:0007669"/>
    <property type="project" value="TreeGrafter"/>
</dbReference>
<dbReference type="PANTHER" id="PTHR13439:SF0">
    <property type="entry name" value="TOPOISOMERASE I DAMAGE AFFECTED PROTEIN 4"/>
    <property type="match status" value="1"/>
</dbReference>
<dbReference type="AlphaFoldDB" id="A0A9Q9DX58"/>
<proteinExistence type="predicted"/>
<feature type="compositionally biased region" description="Polar residues" evidence="6">
    <location>
        <begin position="371"/>
        <end position="385"/>
    </location>
</feature>
<dbReference type="Pfam" id="PF03798">
    <property type="entry name" value="TRAM_LAG1_CLN8"/>
    <property type="match status" value="1"/>
</dbReference>
<feature type="transmembrane region" description="Helical" evidence="7">
    <location>
        <begin position="116"/>
        <end position="134"/>
    </location>
</feature>
<dbReference type="EMBL" id="CP089280">
    <property type="protein sequence ID" value="USP81579.1"/>
    <property type="molecule type" value="Genomic_DNA"/>
</dbReference>
<sequence length="391" mass="44320">MHDPFPIPRPEGLVKYVEPVAEYLSLKTLPLHFHEVAIAYAFYDITYRVIAPAFSRIFFPRVYSSFNARTKLNWDVHIVSFVQSTLICALALWVMWTDSELSHMDSLERVHGYTGASGLIQAFAGGYFLWDLVITVQNVHIFGIGMLFHAISALCVFALGFRPFVNYYACAFILYELSSPFLNIHWFCDKLNMTGGTIQFVNGIILLFTFFSCRLVWGTYQSFRVFSDVYHSYRAGTVPHPDPEVGKLSDDTLVNNAAFKNDLLQFSAGQTIPFWLISAYLASNLILNGLNWFWFSKMIETLRKRFDPPIGTRKAQPKINATLDIPENEKILIEGTHVSTPGVIEKENGDYINVSSPKSLQFQKNKSGTHLEVTQSEVRSRTTAQRAAHAA</sequence>
<dbReference type="GO" id="GO:0055088">
    <property type="term" value="P:lipid homeostasis"/>
    <property type="evidence" value="ECO:0007669"/>
    <property type="project" value="TreeGrafter"/>
</dbReference>
<keyword evidence="2 5" id="KW-0812">Transmembrane</keyword>
<keyword evidence="4 5" id="KW-0472">Membrane</keyword>
<dbReference type="GO" id="GO:0016020">
    <property type="term" value="C:membrane"/>
    <property type="evidence" value="ECO:0007669"/>
    <property type="project" value="UniProtKB-SubCell"/>
</dbReference>
<evidence type="ECO:0000259" key="8">
    <source>
        <dbReference type="PROSITE" id="PS50922"/>
    </source>
</evidence>
<feature type="transmembrane region" description="Helical" evidence="7">
    <location>
        <begin position="76"/>
        <end position="96"/>
    </location>
</feature>
<evidence type="ECO:0000256" key="6">
    <source>
        <dbReference type="SAM" id="MobiDB-lite"/>
    </source>
</evidence>
<evidence type="ECO:0000256" key="1">
    <source>
        <dbReference type="ARBA" id="ARBA00004141"/>
    </source>
</evidence>
<organism evidence="9 10">
    <name type="scientific">Curvularia clavata</name>
    <dbReference type="NCBI Taxonomy" id="95742"/>
    <lineage>
        <taxon>Eukaryota</taxon>
        <taxon>Fungi</taxon>
        <taxon>Dikarya</taxon>
        <taxon>Ascomycota</taxon>
        <taxon>Pezizomycotina</taxon>
        <taxon>Dothideomycetes</taxon>
        <taxon>Pleosporomycetidae</taxon>
        <taxon>Pleosporales</taxon>
        <taxon>Pleosporineae</taxon>
        <taxon>Pleosporaceae</taxon>
        <taxon>Curvularia</taxon>
    </lineage>
</organism>
<comment type="subcellular location">
    <subcellularLocation>
        <location evidence="1">Membrane</location>
        <topology evidence="1">Multi-pass membrane protein</topology>
    </subcellularLocation>
</comment>
<dbReference type="SMART" id="SM00724">
    <property type="entry name" value="TLC"/>
    <property type="match status" value="1"/>
</dbReference>
<protein>
    <recommendedName>
        <fullName evidence="8">TLC domain-containing protein</fullName>
    </recommendedName>
</protein>
<dbReference type="InterPro" id="IPR006634">
    <property type="entry name" value="TLC-dom"/>
</dbReference>
<feature type="transmembrane region" description="Helical" evidence="7">
    <location>
        <begin position="272"/>
        <end position="295"/>
    </location>
</feature>
<keyword evidence="10" id="KW-1185">Reference proteome</keyword>
<evidence type="ECO:0000256" key="2">
    <source>
        <dbReference type="ARBA" id="ARBA00022692"/>
    </source>
</evidence>
<evidence type="ECO:0000256" key="4">
    <source>
        <dbReference type="ARBA" id="ARBA00023136"/>
    </source>
</evidence>
<evidence type="ECO:0000256" key="3">
    <source>
        <dbReference type="ARBA" id="ARBA00022989"/>
    </source>
</evidence>
<dbReference type="VEuPathDB" id="FungiDB:yc1106_08853"/>
<name>A0A9Q9DX58_CURCL</name>
<evidence type="ECO:0000256" key="5">
    <source>
        <dbReference type="PROSITE-ProRule" id="PRU00205"/>
    </source>
</evidence>
<dbReference type="PANTHER" id="PTHR13439">
    <property type="entry name" value="CT120 PROTEIN"/>
    <property type="match status" value="1"/>
</dbReference>
<feature type="transmembrane region" description="Helical" evidence="7">
    <location>
        <begin position="165"/>
        <end position="188"/>
    </location>
</feature>
<accession>A0A9Q9DX58</accession>
<evidence type="ECO:0000313" key="9">
    <source>
        <dbReference type="EMBL" id="USP81579.1"/>
    </source>
</evidence>
<gene>
    <name evidence="9" type="ORF">yc1106_08853</name>
</gene>
<feature type="transmembrane region" description="Helical" evidence="7">
    <location>
        <begin position="200"/>
        <end position="220"/>
    </location>
</feature>
<dbReference type="PROSITE" id="PS50922">
    <property type="entry name" value="TLC"/>
    <property type="match status" value="1"/>
</dbReference>
<evidence type="ECO:0000313" key="10">
    <source>
        <dbReference type="Proteomes" id="UP001056012"/>
    </source>
</evidence>